<gene>
    <name evidence="3" type="ORF">CFBP5877_26000</name>
</gene>
<dbReference type="Gene3D" id="3.30.360.10">
    <property type="entry name" value="Dihydrodipicolinate Reductase, domain 2"/>
    <property type="match status" value="1"/>
</dbReference>
<dbReference type="PANTHER" id="PTHR43377">
    <property type="entry name" value="BILIVERDIN REDUCTASE A"/>
    <property type="match status" value="1"/>
</dbReference>
<name>A0AAE6EHJ5_AGRTU</name>
<dbReference type="InterPro" id="IPR055170">
    <property type="entry name" value="GFO_IDH_MocA-like_dom"/>
</dbReference>
<dbReference type="SUPFAM" id="SSF55347">
    <property type="entry name" value="Glyceraldehyde-3-phosphate dehydrogenase-like, C-terminal domain"/>
    <property type="match status" value="1"/>
</dbReference>
<proteinExistence type="predicted"/>
<dbReference type="Pfam" id="PF01408">
    <property type="entry name" value="GFO_IDH_MocA"/>
    <property type="match status" value="1"/>
</dbReference>
<dbReference type="InterPro" id="IPR051450">
    <property type="entry name" value="Gfo/Idh/MocA_Oxidoreductases"/>
</dbReference>
<evidence type="ECO:0000313" key="4">
    <source>
        <dbReference type="Proteomes" id="UP000298579"/>
    </source>
</evidence>
<dbReference type="PANTHER" id="PTHR43377:SF1">
    <property type="entry name" value="BILIVERDIN REDUCTASE A"/>
    <property type="match status" value="1"/>
</dbReference>
<dbReference type="InterPro" id="IPR000683">
    <property type="entry name" value="Gfo/Idh/MocA-like_OxRdtase_N"/>
</dbReference>
<dbReference type="RefSeq" id="WP_080830589.1">
    <property type="nucleotide sequence ID" value="NZ_CP039890.1"/>
</dbReference>
<keyword evidence="3" id="KW-0614">Plasmid</keyword>
<dbReference type="Gene3D" id="3.40.50.720">
    <property type="entry name" value="NAD(P)-binding Rossmann-like Domain"/>
    <property type="match status" value="1"/>
</dbReference>
<feature type="domain" description="Gfo/Idh/MocA-like oxidoreductase N-terminal" evidence="1">
    <location>
        <begin position="20"/>
        <end position="116"/>
    </location>
</feature>
<accession>A0AAE6EHJ5</accession>
<dbReference type="Pfam" id="PF22725">
    <property type="entry name" value="GFO_IDH_MocA_C3"/>
    <property type="match status" value="1"/>
</dbReference>
<evidence type="ECO:0000259" key="1">
    <source>
        <dbReference type="Pfam" id="PF01408"/>
    </source>
</evidence>
<protein>
    <submittedName>
        <fullName evidence="3">Gfo/Idh/MocA family oxidoreductase</fullName>
    </submittedName>
</protein>
<organism evidence="3 4">
    <name type="scientific">Agrobacterium tumefaciens</name>
    <dbReference type="NCBI Taxonomy" id="358"/>
    <lineage>
        <taxon>Bacteria</taxon>
        <taxon>Pseudomonadati</taxon>
        <taxon>Pseudomonadota</taxon>
        <taxon>Alphaproteobacteria</taxon>
        <taxon>Hyphomicrobiales</taxon>
        <taxon>Rhizobiaceae</taxon>
        <taxon>Rhizobium/Agrobacterium group</taxon>
        <taxon>Agrobacterium</taxon>
        <taxon>Agrobacterium tumefaciens complex</taxon>
    </lineage>
</organism>
<feature type="domain" description="GFO/IDH/MocA-like oxidoreductase" evidence="2">
    <location>
        <begin position="153"/>
        <end position="237"/>
    </location>
</feature>
<dbReference type="GO" id="GO:0000166">
    <property type="term" value="F:nucleotide binding"/>
    <property type="evidence" value="ECO:0007669"/>
    <property type="project" value="InterPro"/>
</dbReference>
<dbReference type="InterPro" id="IPR036291">
    <property type="entry name" value="NAD(P)-bd_dom_sf"/>
</dbReference>
<dbReference type="Proteomes" id="UP000298579">
    <property type="component" value="Plasmid pAtCFBP5877a"/>
</dbReference>
<sequence>MKIAVFDVSHWHFPLYIPALKDPGVEVIGISDSASFAGARFSDLLDCKLYGSNEELLDADFDFAIVLSRHSDMVKLAERLIAMGKPFLIEKPCGLNLQEVRRIRSLAEERGVYVSVPFIQRVSELADRLSPAAGLTPDGFQHLSFRFIVGSVARYERNGCAWMLEKHHAGGGSMLNVGIHFIDLISTLTQSPITRVAGEVRIYRPDVTVDEQAVFTCRTAAGQIGVIETGYLYPSTADDQRDFAFSLAHRERYIRGYADQFYAKSPEQEKASATNIEYNTDEYYPVFLRRSWADLASGRPPVAGLLEAERALAVLEAGYRSATNGGAPEDVETTS</sequence>
<evidence type="ECO:0000313" key="3">
    <source>
        <dbReference type="EMBL" id="QCL82564.1"/>
    </source>
</evidence>
<evidence type="ECO:0000259" key="2">
    <source>
        <dbReference type="Pfam" id="PF22725"/>
    </source>
</evidence>
<reference evidence="3 4" key="1">
    <citation type="submission" date="2019-04" db="EMBL/GenBank/DDBJ databases">
        <title>Complete genome sequence of Agrobacterium tumefaciens CFBP5877.</title>
        <authorList>
            <person name="Huang Y.-Y."/>
            <person name="Chiang H.-Y."/>
            <person name="Chou L."/>
            <person name="Lai E.-M."/>
            <person name="Kuo C.-H."/>
        </authorList>
    </citation>
    <scope>NUCLEOTIDE SEQUENCE [LARGE SCALE GENOMIC DNA]</scope>
    <source>
        <strain evidence="3 4">CFBP5877</strain>
        <plasmid evidence="4">patcfbp5877a</plasmid>
    </source>
</reference>
<dbReference type="SUPFAM" id="SSF51735">
    <property type="entry name" value="NAD(P)-binding Rossmann-fold domains"/>
    <property type="match status" value="1"/>
</dbReference>
<geneLocation type="plasmid" evidence="4">
    <name>patcfbp5877a</name>
</geneLocation>
<dbReference type="EMBL" id="CP039899">
    <property type="protein sequence ID" value="QCL82564.1"/>
    <property type="molecule type" value="Genomic_DNA"/>
</dbReference>
<dbReference type="AlphaFoldDB" id="A0AAE6EHJ5"/>